<dbReference type="AlphaFoldDB" id="A0A565BGI3"/>
<feature type="compositionally biased region" description="Basic and acidic residues" evidence="1">
    <location>
        <begin position="53"/>
        <end position="69"/>
    </location>
</feature>
<feature type="compositionally biased region" description="Low complexity" evidence="1">
    <location>
        <begin position="87"/>
        <end position="96"/>
    </location>
</feature>
<evidence type="ECO:0000313" key="2">
    <source>
        <dbReference type="EMBL" id="VVB00277.1"/>
    </source>
</evidence>
<evidence type="ECO:0000256" key="1">
    <source>
        <dbReference type="SAM" id="MobiDB-lite"/>
    </source>
</evidence>
<proteinExistence type="predicted"/>
<sequence>MATIPVINITESKRHFPETETLYIKRVYRCSPYRGKLIIHYFLLDVSGSDVDEGSHDESDSDAEYKHPSLEPPEEPYTPVSPPPSPSVGSSIVSRSLSKLKKTKKLEIQVLP</sequence>
<comment type="caution">
    <text evidence="2">The sequence shown here is derived from an EMBL/GenBank/DDBJ whole genome shotgun (WGS) entry which is preliminary data.</text>
</comment>
<feature type="region of interest" description="Disordered" evidence="1">
    <location>
        <begin position="50"/>
        <end position="96"/>
    </location>
</feature>
<keyword evidence="3" id="KW-1185">Reference proteome</keyword>
<reference evidence="2" key="1">
    <citation type="submission" date="2019-07" db="EMBL/GenBank/DDBJ databases">
        <authorList>
            <person name="Dittberner H."/>
        </authorList>
    </citation>
    <scope>NUCLEOTIDE SEQUENCE [LARGE SCALE GENOMIC DNA]</scope>
</reference>
<gene>
    <name evidence="2" type="ORF">ANE_LOCUS10721</name>
</gene>
<dbReference type="Proteomes" id="UP000489600">
    <property type="component" value="Unassembled WGS sequence"/>
</dbReference>
<organism evidence="2 3">
    <name type="scientific">Arabis nemorensis</name>
    <dbReference type="NCBI Taxonomy" id="586526"/>
    <lineage>
        <taxon>Eukaryota</taxon>
        <taxon>Viridiplantae</taxon>
        <taxon>Streptophyta</taxon>
        <taxon>Embryophyta</taxon>
        <taxon>Tracheophyta</taxon>
        <taxon>Spermatophyta</taxon>
        <taxon>Magnoliopsida</taxon>
        <taxon>eudicotyledons</taxon>
        <taxon>Gunneridae</taxon>
        <taxon>Pentapetalae</taxon>
        <taxon>rosids</taxon>
        <taxon>malvids</taxon>
        <taxon>Brassicales</taxon>
        <taxon>Brassicaceae</taxon>
        <taxon>Arabideae</taxon>
        <taxon>Arabis</taxon>
    </lineage>
</organism>
<evidence type="ECO:0000313" key="3">
    <source>
        <dbReference type="Proteomes" id="UP000489600"/>
    </source>
</evidence>
<protein>
    <submittedName>
        <fullName evidence="2">Uncharacterized protein</fullName>
    </submittedName>
</protein>
<feature type="compositionally biased region" description="Pro residues" evidence="1">
    <location>
        <begin position="75"/>
        <end position="86"/>
    </location>
</feature>
<dbReference type="EMBL" id="CABITT030000004">
    <property type="protein sequence ID" value="VVB00277.1"/>
    <property type="molecule type" value="Genomic_DNA"/>
</dbReference>
<accession>A0A565BGI3</accession>
<name>A0A565BGI3_9BRAS</name>